<protein>
    <submittedName>
        <fullName evidence="1">Uncharacterized protein</fullName>
    </submittedName>
</protein>
<proteinExistence type="predicted"/>
<dbReference type="EMBL" id="JH668370">
    <property type="protein sequence ID" value="KAG6449223.1"/>
    <property type="molecule type" value="Genomic_DNA"/>
</dbReference>
<comment type="caution">
    <text evidence="1">The sequence shown here is derived from an EMBL/GenBank/DDBJ whole genome shotgun (WGS) entry which is preliminary data.</text>
</comment>
<dbReference type="InterPro" id="IPR033304">
    <property type="entry name" value="DLEC1"/>
</dbReference>
<keyword evidence="2" id="KW-1185">Reference proteome</keyword>
<reference evidence="1" key="2">
    <citation type="submission" date="2020-12" db="EMBL/GenBank/DDBJ databases">
        <authorList>
            <person name="Kanost M."/>
        </authorList>
    </citation>
    <scope>NUCLEOTIDE SEQUENCE</scope>
</reference>
<dbReference type="GO" id="GO:0005929">
    <property type="term" value="C:cilium"/>
    <property type="evidence" value="ECO:0007669"/>
    <property type="project" value="TreeGrafter"/>
</dbReference>
<dbReference type="PANTHER" id="PTHR46348:SF1">
    <property type="entry name" value="DELETED IN LUNG AND ESOPHAGEAL CANCER PROTEIN 1"/>
    <property type="match status" value="1"/>
</dbReference>
<dbReference type="Proteomes" id="UP000791440">
    <property type="component" value="Unassembled WGS sequence"/>
</dbReference>
<reference evidence="1" key="1">
    <citation type="journal article" date="2016" name="Insect Biochem. Mol. Biol.">
        <title>Multifaceted biological insights from a draft genome sequence of the tobacco hornworm moth, Manduca sexta.</title>
        <authorList>
            <person name="Kanost M.R."/>
            <person name="Arrese E.L."/>
            <person name="Cao X."/>
            <person name="Chen Y.R."/>
            <person name="Chellapilla S."/>
            <person name="Goldsmith M.R."/>
            <person name="Grosse-Wilde E."/>
            <person name="Heckel D.G."/>
            <person name="Herndon N."/>
            <person name="Jiang H."/>
            <person name="Papanicolaou A."/>
            <person name="Qu J."/>
            <person name="Soulages J.L."/>
            <person name="Vogel H."/>
            <person name="Walters J."/>
            <person name="Waterhouse R.M."/>
            <person name="Ahn S.J."/>
            <person name="Almeida F.C."/>
            <person name="An C."/>
            <person name="Aqrawi P."/>
            <person name="Bretschneider A."/>
            <person name="Bryant W.B."/>
            <person name="Bucks S."/>
            <person name="Chao H."/>
            <person name="Chevignon G."/>
            <person name="Christen J.M."/>
            <person name="Clarke D.F."/>
            <person name="Dittmer N.T."/>
            <person name="Ferguson L.C.F."/>
            <person name="Garavelou S."/>
            <person name="Gordon K.H.J."/>
            <person name="Gunaratna R.T."/>
            <person name="Han Y."/>
            <person name="Hauser F."/>
            <person name="He Y."/>
            <person name="Heidel-Fischer H."/>
            <person name="Hirsh A."/>
            <person name="Hu Y."/>
            <person name="Jiang H."/>
            <person name="Kalra D."/>
            <person name="Klinner C."/>
            <person name="Konig C."/>
            <person name="Kovar C."/>
            <person name="Kroll A.R."/>
            <person name="Kuwar S.S."/>
            <person name="Lee S.L."/>
            <person name="Lehman R."/>
            <person name="Li K."/>
            <person name="Li Z."/>
            <person name="Liang H."/>
            <person name="Lovelace S."/>
            <person name="Lu Z."/>
            <person name="Mansfield J.H."/>
            <person name="McCulloch K.J."/>
            <person name="Mathew T."/>
            <person name="Morton B."/>
            <person name="Muzny D.M."/>
            <person name="Neunemann D."/>
            <person name="Ongeri F."/>
            <person name="Pauchet Y."/>
            <person name="Pu L.L."/>
            <person name="Pyrousis I."/>
            <person name="Rao X.J."/>
            <person name="Redding A."/>
            <person name="Roesel C."/>
            <person name="Sanchez-Gracia A."/>
            <person name="Schaack S."/>
            <person name="Shukla A."/>
            <person name="Tetreau G."/>
            <person name="Wang Y."/>
            <person name="Xiong G.H."/>
            <person name="Traut W."/>
            <person name="Walsh T.K."/>
            <person name="Worley K.C."/>
            <person name="Wu D."/>
            <person name="Wu W."/>
            <person name="Wu Y.Q."/>
            <person name="Zhang X."/>
            <person name="Zou Z."/>
            <person name="Zucker H."/>
            <person name="Briscoe A.D."/>
            <person name="Burmester T."/>
            <person name="Clem R.J."/>
            <person name="Feyereisen R."/>
            <person name="Grimmelikhuijzen C.J.P."/>
            <person name="Hamodrakas S.J."/>
            <person name="Hansson B.S."/>
            <person name="Huguet E."/>
            <person name="Jermiin L.S."/>
            <person name="Lan Q."/>
            <person name="Lehman H.K."/>
            <person name="Lorenzen M."/>
            <person name="Merzendorfer H."/>
            <person name="Michalopoulos I."/>
            <person name="Morton D.B."/>
            <person name="Muthukrishnan S."/>
            <person name="Oakeshott J.G."/>
            <person name="Palmer W."/>
            <person name="Park Y."/>
            <person name="Passarelli A.L."/>
            <person name="Rozas J."/>
            <person name="Schwartz L.M."/>
            <person name="Smith W."/>
            <person name="Southgate A."/>
            <person name="Vilcinskas A."/>
            <person name="Vogt R."/>
            <person name="Wang P."/>
            <person name="Werren J."/>
            <person name="Yu X.Q."/>
            <person name="Zhou J.J."/>
            <person name="Brown S.J."/>
            <person name="Scherer S.E."/>
            <person name="Richards S."/>
            <person name="Blissard G.W."/>
        </authorList>
    </citation>
    <scope>NUCLEOTIDE SEQUENCE</scope>
</reference>
<dbReference type="GO" id="GO:0008285">
    <property type="term" value="P:negative regulation of cell population proliferation"/>
    <property type="evidence" value="ECO:0007669"/>
    <property type="project" value="InterPro"/>
</dbReference>
<name>A0A922CKV7_MANSE</name>
<evidence type="ECO:0000313" key="2">
    <source>
        <dbReference type="Proteomes" id="UP000791440"/>
    </source>
</evidence>
<dbReference type="GO" id="GO:0005737">
    <property type="term" value="C:cytoplasm"/>
    <property type="evidence" value="ECO:0007669"/>
    <property type="project" value="TreeGrafter"/>
</dbReference>
<gene>
    <name evidence="1" type="ORF">O3G_MSEX005921</name>
</gene>
<dbReference type="GO" id="GO:0015631">
    <property type="term" value="F:tubulin binding"/>
    <property type="evidence" value="ECO:0007669"/>
    <property type="project" value="TreeGrafter"/>
</dbReference>
<evidence type="ECO:0000313" key="1">
    <source>
        <dbReference type="EMBL" id="KAG6449223.1"/>
    </source>
</evidence>
<dbReference type="PANTHER" id="PTHR46348">
    <property type="entry name" value="DELETED IN LUNG AND ESOPHAGEAL CANCER PROTEIN 1"/>
    <property type="match status" value="1"/>
</dbReference>
<organism evidence="1 2">
    <name type="scientific">Manduca sexta</name>
    <name type="common">Tobacco hawkmoth</name>
    <name type="synonym">Tobacco hornworm</name>
    <dbReference type="NCBI Taxonomy" id="7130"/>
    <lineage>
        <taxon>Eukaryota</taxon>
        <taxon>Metazoa</taxon>
        <taxon>Ecdysozoa</taxon>
        <taxon>Arthropoda</taxon>
        <taxon>Hexapoda</taxon>
        <taxon>Insecta</taxon>
        <taxon>Pterygota</taxon>
        <taxon>Neoptera</taxon>
        <taxon>Endopterygota</taxon>
        <taxon>Lepidoptera</taxon>
        <taxon>Glossata</taxon>
        <taxon>Ditrysia</taxon>
        <taxon>Bombycoidea</taxon>
        <taxon>Sphingidae</taxon>
        <taxon>Sphinginae</taxon>
        <taxon>Sphingini</taxon>
        <taxon>Manduca</taxon>
    </lineage>
</organism>
<sequence>MVDNLPLIPDKQGVCADVRPVLREVFRELDYLPPLATEERDKLHVAGDADIFLPSVDHWVDKYKSGCKQIWQREGELKQHRAMTISRKPLPNIYKLHAPRGGNDNADWKKRHGILERKDLIPSIEQNAGRSTSLWIKNILNRSSCEVSSVTLRGSRVRPPLQLQPPDEFTLQSMSIGEVYEHHPAPPTPPPPDIPQPEYILCVPPRLDFINFTIGQLHTQGIRLINVSKFEIRLSIRPPVRKELDIELGGTRGLTVTSGAAAEIRVHFRPRDVRVVKDQLLVRVSAGRNFAVPIACFMQPPILEILVPSITSSMLSCTPGDIETCEMMSRNSDVLELGARLLGDVHLVKMLLHCDAEHAELFVLTENDWLSFCLDDLSADGSVVSGGFSWWPARWAGGGAVRAAAACRARSAGLHTAPLRLLASTAVARPLHLLADALMFATTHITIQAQEKDYDICSEDDPACEYFVHLGTAFPGRSLTATILLVNHRLVLKDIPKESFPPDYEPMVISSKTVDSEPIPGFRRWKREVCDVVCCQLEVWWEVAPLRFVLDPPVLPIYHSKRVQHVDVLIRATQLFGCEGVRGAWCMPSRCGGAAPPAPRLTPANSCAAKLPLTLPPIHDHSVETDVIALVAANDEWKSQCEIWRQCAGRHLSLRPGFHWLGIVPPGTHMSATLDVHNDTYQEVEWRCSAYRWVGENEPRAVCATRAPCARCLERTCSCALLVRDAGRLPHAHRAALLYDVNAPERDGCVCTVVRAYAADAAKEAGEASAGACSARGAALAYRVLAPTLLLRVLPCRADAARCEGCKLDPGELRSERGAATLRPRRALALAHRSCYRLRLINITPLPTYIRWEPALEGEDILKVTFTPNQVDIASYGEVEIQVVLDALKVCRRRVFVYRALVDHAYKPLYLLIDAAIAGLEVVCEVPIGGALHPDAIVALRRTQRECRPGEALAVTSLTPADIFSQEDQRRDEQKESRCQCPFEMVYVPPVKRPEPPPPEDYTPPVEIVEEPPALTRVCPCCRSVKPLLPDHYEPICLQFRDLPLRTVRSRRLVIRNESSVSARWSSAVRRWPRVHTRTLHADQWLCDVRAPGVRLQCSPARGALPPRSAADVLVSVYAACWGLYRDQILIHVEGVEPVVLDVWVQAVGVPLHFAISSEQEAQTDSVLWMSSSDPERTLLVRNTSCADLTVRAYLLAEYEYPQDQLPFRLYLRFYDIPPRTCPCLNAYDSDYPLDESSEAASSSAEQEMDTAIELYLTADYGPQHETCFKVEPEACVLAAGAQHEWRVTLRPPPGAELAPPARLLLRTIPLHKSGVCWQRSEPPPQSVVLRHSARAGALRASCERLSVRICALHLPLGELLRSLILTLLSTYNYQYQVQKNL</sequence>
<accession>A0A922CKV7</accession>